<dbReference type="CDD" id="cd06257">
    <property type="entry name" value="DnaJ"/>
    <property type="match status" value="1"/>
</dbReference>
<dbReference type="InterPro" id="IPR001623">
    <property type="entry name" value="DnaJ_domain"/>
</dbReference>
<sequence>MARAVPVDQTRRDIRHAFAQWDIDPSEFEILWEEEKGSGGRTLRRPGAIVRYLRNGQWQTISCYGFPGRPENLRQCYLLLDRLRIAEQHGVQYEGLAHSTEVAAPDTTSARRESILDAYDTLGAGPDDPVELIKDVYKRKTMYYHPDHGGDPEKFKRLTAAYELILKSRGEKGA</sequence>
<feature type="domain" description="J" evidence="1">
    <location>
        <begin position="117"/>
        <end position="174"/>
    </location>
</feature>
<dbReference type="InterPro" id="IPR036869">
    <property type="entry name" value="J_dom_sf"/>
</dbReference>
<evidence type="ECO:0000313" key="2">
    <source>
        <dbReference type="EMBL" id="QJA43444.1"/>
    </source>
</evidence>
<name>A0A6H1Z7B0_9ZZZZ</name>
<evidence type="ECO:0000259" key="1">
    <source>
        <dbReference type="PROSITE" id="PS50076"/>
    </source>
</evidence>
<proteinExistence type="predicted"/>
<dbReference type="EMBL" id="MT143710">
    <property type="protein sequence ID" value="QJA43444.1"/>
    <property type="molecule type" value="Genomic_DNA"/>
</dbReference>
<dbReference type="PROSITE" id="PS50076">
    <property type="entry name" value="DNAJ_2"/>
    <property type="match status" value="1"/>
</dbReference>
<evidence type="ECO:0000313" key="3">
    <source>
        <dbReference type="EMBL" id="QJB04491.1"/>
    </source>
</evidence>
<dbReference type="AlphaFoldDB" id="A0A6H1Z7B0"/>
<accession>A0A6H1Z7B0</accession>
<dbReference type="SUPFAM" id="SSF46565">
    <property type="entry name" value="Chaperone J-domain"/>
    <property type="match status" value="1"/>
</dbReference>
<gene>
    <name evidence="2" type="ORF">MM171A00097_0091</name>
    <name evidence="3" type="ORF">MM171B00243_0045</name>
</gene>
<dbReference type="EMBL" id="MT143883">
    <property type="protein sequence ID" value="QJB04491.1"/>
    <property type="molecule type" value="Genomic_DNA"/>
</dbReference>
<organism evidence="2">
    <name type="scientific">viral metagenome</name>
    <dbReference type="NCBI Taxonomy" id="1070528"/>
    <lineage>
        <taxon>unclassified sequences</taxon>
        <taxon>metagenomes</taxon>
        <taxon>organismal metagenomes</taxon>
    </lineage>
</organism>
<dbReference type="Gene3D" id="1.10.287.110">
    <property type="entry name" value="DnaJ domain"/>
    <property type="match status" value="1"/>
</dbReference>
<dbReference type="Pfam" id="PF00226">
    <property type="entry name" value="DnaJ"/>
    <property type="match status" value="1"/>
</dbReference>
<reference evidence="2" key="1">
    <citation type="submission" date="2020-03" db="EMBL/GenBank/DDBJ databases">
        <title>The deep terrestrial virosphere.</title>
        <authorList>
            <person name="Holmfeldt K."/>
            <person name="Nilsson E."/>
            <person name="Simone D."/>
            <person name="Lopez-Fernandez M."/>
            <person name="Wu X."/>
            <person name="de Brujin I."/>
            <person name="Lundin D."/>
            <person name="Andersson A."/>
            <person name="Bertilsson S."/>
            <person name="Dopson M."/>
        </authorList>
    </citation>
    <scope>NUCLEOTIDE SEQUENCE</scope>
    <source>
        <strain evidence="2">MM171A00097</strain>
        <strain evidence="3">MM171B00243</strain>
    </source>
</reference>
<dbReference type="SMART" id="SM00271">
    <property type="entry name" value="DnaJ"/>
    <property type="match status" value="1"/>
</dbReference>
<protein>
    <submittedName>
        <fullName evidence="2">Putative chaperone</fullName>
    </submittedName>
</protein>